<gene>
    <name evidence="1" type="ORF">NM688_g6200</name>
</gene>
<keyword evidence="2" id="KW-1185">Reference proteome</keyword>
<sequence length="347" mass="38045">MSTPTAIPDSVIIDAYQSHLVTNYTIFAALTIVCYESIITFQDEQKFIWRRKWTIATWLFLANRYLLLAGIIAQAMPYSAEMPQPLFDEVCECAVFDLNFDPAFSALRVFALLGRAYVIAISVFVIGLGSVAIDFYQDTQLTYYYVDDPATLCRCHHSSTLASILCIVTADIIVLVTTCFKTYRHVREAASIGMRVGFGATLLQYGVLHLAILCAVGLVDVLITLNPSFQWGNPITTISSVFPNIVISRFLIGLREIDNPGTSDAARFSRFSAPNFRVPTLPSIVGNLGEPLTVGEEIPNNEEVVDVEDGAGSGSGSAVPHMELDNEAMTSAVFIKEGGETSQQDRI</sequence>
<evidence type="ECO:0000313" key="1">
    <source>
        <dbReference type="EMBL" id="KAJ3540632.1"/>
    </source>
</evidence>
<dbReference type="EMBL" id="JANHOG010001241">
    <property type="protein sequence ID" value="KAJ3540632.1"/>
    <property type="molecule type" value="Genomic_DNA"/>
</dbReference>
<protein>
    <submittedName>
        <fullName evidence="1">Uncharacterized protein</fullName>
    </submittedName>
</protein>
<organism evidence="1 2">
    <name type="scientific">Phlebia brevispora</name>
    <dbReference type="NCBI Taxonomy" id="194682"/>
    <lineage>
        <taxon>Eukaryota</taxon>
        <taxon>Fungi</taxon>
        <taxon>Dikarya</taxon>
        <taxon>Basidiomycota</taxon>
        <taxon>Agaricomycotina</taxon>
        <taxon>Agaricomycetes</taxon>
        <taxon>Polyporales</taxon>
        <taxon>Meruliaceae</taxon>
        <taxon>Phlebia</taxon>
    </lineage>
</organism>
<reference evidence="1" key="1">
    <citation type="submission" date="2022-07" db="EMBL/GenBank/DDBJ databases">
        <title>Genome Sequence of Phlebia brevispora.</title>
        <authorList>
            <person name="Buettner E."/>
        </authorList>
    </citation>
    <scope>NUCLEOTIDE SEQUENCE</scope>
    <source>
        <strain evidence="1">MPL23</strain>
    </source>
</reference>
<name>A0ACC1SIU3_9APHY</name>
<dbReference type="Proteomes" id="UP001148662">
    <property type="component" value="Unassembled WGS sequence"/>
</dbReference>
<accession>A0ACC1SIU3</accession>
<proteinExistence type="predicted"/>
<evidence type="ECO:0000313" key="2">
    <source>
        <dbReference type="Proteomes" id="UP001148662"/>
    </source>
</evidence>
<comment type="caution">
    <text evidence="1">The sequence shown here is derived from an EMBL/GenBank/DDBJ whole genome shotgun (WGS) entry which is preliminary data.</text>
</comment>